<protein>
    <submittedName>
        <fullName evidence="2">Proteophosphoglycan ppg4</fullName>
    </submittedName>
</protein>
<sequence length="806" mass="90995">MDTLSAKSPLHRYFNLVSVRYVSTITNKEALKIHYRRVEKAERDERIDLTTALTPVRTYMGGFTRPTDIRASHWWPGGSYVSEGKQYEEPSPFAYEPHTVFLLESRYDIKYEIGRTDSPAHIVAVCRASDFEAVLEMFNSRSTPHDCKQLMDNARWPWLTPKKHRSIKWWTSAEERLEALHDLGYSPPSLGQQAVQDALQQAVRDNDDEEFKAKKDFRRHLAQTAAVAARVSEEQQLSNIATDIKPLQGKIPFELEFEDGTVAHPSGFVPPTPADKQYDPEYHLSPHPHSRVATELRRRQMETVNEHHSDSLVPRIEQWKALKERKDQEGGLMSTLTSGILSGGVSAATEPRDAKIPTEIHGVHDNAVAQPMQHASGFVPPTARMSRGESDARTSVVKGQNSNSGEAPEAPERWPTFASGDIHNADEVKSTVAPSGSPQKHFQDVYHLRKEYFEFIKDEPFWRPLISLTVSTRPIAKTLARLSRGLSQGKPFYSVVPPDDRKSKASFAGRLRSLRVTRMRTLAIEMAQLLAGARGGPIGVRFDEHSRGRGIDGEGLEKPIPWNKRVIGVGIGQWYPLSDELTESFKVLAEKEVTEVYESDFEGKDKKSKSPFLIYQLDDNGRPIGEVPEFPWPALDKMNDDVRTGVQAMDMVKKMERLLLRDPPAGKVLSIVVDRTDSSSTQYTDLVNAISDHHTPITIHFVGYEQPPTEPAAGYELRGGFAREALKKRIDSFYREHTDSIALARTMRISGVIYPRVERDWSRELVKSREVYQFTPDDEPWTANLDTENSLEDADAESDSDNTSRG</sequence>
<dbReference type="EMBL" id="BDGU01000212">
    <property type="protein sequence ID" value="GAW04829.1"/>
    <property type="molecule type" value="Genomic_DNA"/>
</dbReference>
<dbReference type="Proteomes" id="UP000188533">
    <property type="component" value="Unassembled WGS sequence"/>
</dbReference>
<feature type="region of interest" description="Disordered" evidence="1">
    <location>
        <begin position="378"/>
        <end position="412"/>
    </location>
</feature>
<evidence type="ECO:0000256" key="1">
    <source>
        <dbReference type="SAM" id="MobiDB-lite"/>
    </source>
</evidence>
<keyword evidence="3" id="KW-1185">Reference proteome</keyword>
<evidence type="ECO:0000313" key="2">
    <source>
        <dbReference type="EMBL" id="GAW04829.1"/>
    </source>
</evidence>
<feature type="compositionally biased region" description="Acidic residues" evidence="1">
    <location>
        <begin position="789"/>
        <end position="800"/>
    </location>
</feature>
<feature type="region of interest" description="Disordered" evidence="1">
    <location>
        <begin position="777"/>
        <end position="806"/>
    </location>
</feature>
<organism evidence="2 3">
    <name type="scientific">Lentinula edodes</name>
    <name type="common">Shiitake mushroom</name>
    <name type="synonym">Lentinus edodes</name>
    <dbReference type="NCBI Taxonomy" id="5353"/>
    <lineage>
        <taxon>Eukaryota</taxon>
        <taxon>Fungi</taxon>
        <taxon>Dikarya</taxon>
        <taxon>Basidiomycota</taxon>
        <taxon>Agaricomycotina</taxon>
        <taxon>Agaricomycetes</taxon>
        <taxon>Agaricomycetidae</taxon>
        <taxon>Agaricales</taxon>
        <taxon>Marasmiineae</taxon>
        <taxon>Omphalotaceae</taxon>
        <taxon>Lentinula</taxon>
    </lineage>
</organism>
<accession>A0A1Q3ECD7</accession>
<gene>
    <name evidence="2" type="ORF">LENED_006643</name>
</gene>
<dbReference type="AlphaFoldDB" id="A0A1Q3ECD7"/>
<name>A0A1Q3ECD7_LENED</name>
<reference evidence="2 3" key="1">
    <citation type="submission" date="2016-08" db="EMBL/GenBank/DDBJ databases">
        <authorList>
            <consortium name="Lentinula edodes genome sequencing consortium"/>
            <person name="Sakamoto Y."/>
            <person name="Nakade K."/>
            <person name="Sato S."/>
            <person name="Yoshida Y."/>
            <person name="Miyazaki K."/>
            <person name="Natsume S."/>
            <person name="Konno N."/>
        </authorList>
    </citation>
    <scope>NUCLEOTIDE SEQUENCE [LARGE SCALE GENOMIC DNA]</scope>
    <source>
        <strain evidence="2 3">NBRC 111202</strain>
    </source>
</reference>
<comment type="caution">
    <text evidence="2">The sequence shown here is derived from an EMBL/GenBank/DDBJ whole genome shotgun (WGS) entry which is preliminary data.</text>
</comment>
<reference evidence="2 3" key="2">
    <citation type="submission" date="2017-02" db="EMBL/GenBank/DDBJ databases">
        <title>A genome survey and senescence transcriptome analysis in Lentinula edodes.</title>
        <authorList>
            <person name="Sakamoto Y."/>
            <person name="Nakade K."/>
            <person name="Sato S."/>
            <person name="Yoshida Y."/>
            <person name="Miyazaki K."/>
            <person name="Natsume S."/>
            <person name="Konno N."/>
        </authorList>
    </citation>
    <scope>NUCLEOTIDE SEQUENCE [LARGE SCALE GENOMIC DNA]</scope>
    <source>
        <strain evidence="2 3">NBRC 111202</strain>
    </source>
</reference>
<evidence type="ECO:0000313" key="3">
    <source>
        <dbReference type="Proteomes" id="UP000188533"/>
    </source>
</evidence>
<proteinExistence type="predicted"/>